<keyword evidence="3" id="KW-1185">Reference proteome</keyword>
<organism evidence="2 3">
    <name type="scientific">Abyssicoccus albus</name>
    <dbReference type="NCBI Taxonomy" id="1817405"/>
    <lineage>
        <taxon>Bacteria</taxon>
        <taxon>Bacillati</taxon>
        <taxon>Bacillota</taxon>
        <taxon>Bacilli</taxon>
        <taxon>Bacillales</taxon>
        <taxon>Abyssicoccaceae</taxon>
    </lineage>
</organism>
<dbReference type="Proteomes" id="UP000277108">
    <property type="component" value="Unassembled WGS sequence"/>
</dbReference>
<feature type="transmembrane region" description="Helical" evidence="1">
    <location>
        <begin position="34"/>
        <end position="53"/>
    </location>
</feature>
<proteinExistence type="predicted"/>
<accession>A0A3N5C5V2</accession>
<dbReference type="AlphaFoldDB" id="A0A3N5C5V2"/>
<keyword evidence="1" id="KW-0812">Transmembrane</keyword>
<reference evidence="2 3" key="1">
    <citation type="submission" date="2018-11" db="EMBL/GenBank/DDBJ databases">
        <title>Genomic Encyclopedia of Type Strains, Phase IV (KMG-IV): sequencing the most valuable type-strain genomes for metagenomic binning, comparative biology and taxonomic classification.</title>
        <authorList>
            <person name="Goeker M."/>
        </authorList>
    </citation>
    <scope>NUCLEOTIDE SEQUENCE [LARGE SCALE GENOMIC DNA]</scope>
    <source>
        <strain evidence="2 3">DSM 29158</strain>
    </source>
</reference>
<keyword evidence="1" id="KW-1133">Transmembrane helix</keyword>
<evidence type="ECO:0000313" key="2">
    <source>
        <dbReference type="EMBL" id="RPF54792.1"/>
    </source>
</evidence>
<name>A0A3N5C5V2_9BACL</name>
<evidence type="ECO:0000313" key="3">
    <source>
        <dbReference type="Proteomes" id="UP000277108"/>
    </source>
</evidence>
<protein>
    <submittedName>
        <fullName evidence="2">Uncharacterized protein</fullName>
    </submittedName>
</protein>
<dbReference type="EMBL" id="RKRK01000006">
    <property type="protein sequence ID" value="RPF54792.1"/>
    <property type="molecule type" value="Genomic_DNA"/>
</dbReference>
<comment type="caution">
    <text evidence="2">The sequence shown here is derived from an EMBL/GenBank/DDBJ whole genome shotgun (WGS) entry which is preliminary data.</text>
</comment>
<feature type="transmembrane region" description="Helical" evidence="1">
    <location>
        <begin position="65"/>
        <end position="87"/>
    </location>
</feature>
<keyword evidence="1" id="KW-0472">Membrane</keyword>
<evidence type="ECO:0000256" key="1">
    <source>
        <dbReference type="SAM" id="Phobius"/>
    </source>
</evidence>
<sequence>MENEINYNEIITKLESVATDGFETYVQGVFVSSILWLLFNVVIIALACLGGYITYKAISEYEEDLFSMVAAGIIPAVVITVCLYGTVISLQGIFMPEFVAINEMIGR</sequence>
<gene>
    <name evidence="2" type="ORF">EDD62_1753</name>
</gene>